<evidence type="ECO:0000259" key="19">
    <source>
        <dbReference type="PROSITE" id="PS50020"/>
    </source>
</evidence>
<evidence type="ECO:0000256" key="7">
    <source>
        <dbReference type="ARBA" id="ARBA00022801"/>
    </source>
</evidence>
<feature type="compositionally biased region" description="Basic and acidic residues" evidence="17">
    <location>
        <begin position="21"/>
        <end position="39"/>
    </location>
</feature>
<protein>
    <recommendedName>
        <fullName evidence="23">FAD-binding FR-type domain-containing protein</fullName>
    </recommendedName>
</protein>
<dbReference type="Pfam" id="PF08030">
    <property type="entry name" value="NAD_binding_6"/>
    <property type="match status" value="1"/>
</dbReference>
<feature type="transmembrane region" description="Helical" evidence="18">
    <location>
        <begin position="1040"/>
        <end position="1060"/>
    </location>
</feature>
<proteinExistence type="inferred from homology"/>
<dbReference type="SUPFAM" id="SSF51045">
    <property type="entry name" value="WW domain"/>
    <property type="match status" value="1"/>
</dbReference>
<dbReference type="InterPro" id="IPR017938">
    <property type="entry name" value="Riboflavin_synthase-like_b-brl"/>
</dbReference>
<reference evidence="21 22" key="1">
    <citation type="submission" date="2018-11" db="EMBL/GenBank/DDBJ databases">
        <title>Genome assembly of Steccherinum ochraceum LE-BIN_3174, the white-rot fungus of the Steccherinaceae family (The Residual Polyporoid clade, Polyporales, Basidiomycota).</title>
        <authorList>
            <person name="Fedorova T.V."/>
            <person name="Glazunova O.A."/>
            <person name="Landesman E.O."/>
            <person name="Moiseenko K.V."/>
            <person name="Psurtseva N.V."/>
            <person name="Savinova O.S."/>
            <person name="Shakhova N.V."/>
            <person name="Tyazhelova T.V."/>
            <person name="Vasina D.V."/>
        </authorList>
    </citation>
    <scope>NUCLEOTIDE SEQUENCE [LARGE SCALE GENOMIC DNA]</scope>
    <source>
        <strain evidence="21 22">LE-BIN_3174</strain>
    </source>
</reference>
<keyword evidence="7 16" id="KW-0378">Hydrolase</keyword>
<dbReference type="InterPro" id="IPR013121">
    <property type="entry name" value="Fe_red_NAD-bd_6"/>
</dbReference>
<dbReference type="InterPro" id="IPR017927">
    <property type="entry name" value="FAD-bd_FR_type"/>
</dbReference>
<keyword evidence="22" id="KW-1185">Reference proteome</keyword>
<dbReference type="GO" id="GO:0071555">
    <property type="term" value="P:cell wall organization"/>
    <property type="evidence" value="ECO:0007669"/>
    <property type="project" value="UniProtKB-KW"/>
</dbReference>
<evidence type="ECO:0000313" key="21">
    <source>
        <dbReference type="EMBL" id="TCD68783.1"/>
    </source>
</evidence>
<keyword evidence="14 16" id="KW-0326">Glycosidase</keyword>
<dbReference type="GO" id="GO:0016175">
    <property type="term" value="F:superoxide-generating NAD(P)H oxidase activity"/>
    <property type="evidence" value="ECO:0007669"/>
    <property type="project" value="TreeGrafter"/>
</dbReference>
<dbReference type="STRING" id="92696.A0A4R0RNV7"/>
<dbReference type="InterPro" id="IPR011050">
    <property type="entry name" value="Pectin_lyase_fold/virulence"/>
</dbReference>
<feature type="region of interest" description="Disordered" evidence="17">
    <location>
        <begin position="1"/>
        <end position="76"/>
    </location>
</feature>
<feature type="transmembrane region" description="Helical" evidence="18">
    <location>
        <begin position="840"/>
        <end position="861"/>
    </location>
</feature>
<comment type="similarity">
    <text evidence="2 16">Belongs to the glycosyl hydrolase 28 family.</text>
</comment>
<keyword evidence="4 18" id="KW-0812">Transmembrane</keyword>
<dbReference type="SUPFAM" id="SSF63380">
    <property type="entry name" value="Riboflavin synthase domain-like"/>
    <property type="match status" value="1"/>
</dbReference>
<evidence type="ECO:0000256" key="4">
    <source>
        <dbReference type="ARBA" id="ARBA00022692"/>
    </source>
</evidence>
<dbReference type="InterPro" id="IPR036020">
    <property type="entry name" value="WW_dom_sf"/>
</dbReference>
<evidence type="ECO:0000256" key="9">
    <source>
        <dbReference type="ARBA" id="ARBA00022989"/>
    </source>
</evidence>
<keyword evidence="8" id="KW-0249">Electron transport</keyword>
<feature type="transmembrane region" description="Helical" evidence="18">
    <location>
        <begin position="963"/>
        <end position="991"/>
    </location>
</feature>
<dbReference type="SFLD" id="SFLDG01168">
    <property type="entry name" value="Ferric_reductase_subgroup_(FRE"/>
    <property type="match status" value="1"/>
</dbReference>
<keyword evidence="9 18" id="KW-1133">Transmembrane helix</keyword>
<evidence type="ECO:0000256" key="10">
    <source>
        <dbReference type="ARBA" id="ARBA00023002"/>
    </source>
</evidence>
<feature type="compositionally biased region" description="Polar residues" evidence="17">
    <location>
        <begin position="64"/>
        <end position="73"/>
    </location>
</feature>
<dbReference type="InterPro" id="IPR000743">
    <property type="entry name" value="Glyco_hydro_28"/>
</dbReference>
<dbReference type="Pfam" id="PF08022">
    <property type="entry name" value="FAD_binding_8"/>
    <property type="match status" value="1"/>
</dbReference>
<dbReference type="SMART" id="SM00456">
    <property type="entry name" value="WW"/>
    <property type="match status" value="1"/>
</dbReference>
<dbReference type="CDD" id="cd06186">
    <property type="entry name" value="NOX_Duox_like_FAD_NADP"/>
    <property type="match status" value="1"/>
</dbReference>
<keyword evidence="3" id="KW-0349">Heme</keyword>
<feature type="compositionally biased region" description="Low complexity" evidence="17">
    <location>
        <begin position="103"/>
        <end position="130"/>
    </location>
</feature>
<feature type="compositionally biased region" description="Acidic residues" evidence="17">
    <location>
        <begin position="47"/>
        <end position="56"/>
    </location>
</feature>
<keyword evidence="6" id="KW-0732">Signal</keyword>
<feature type="region of interest" description="Disordered" evidence="17">
    <location>
        <begin position="218"/>
        <end position="239"/>
    </location>
</feature>
<dbReference type="FunFam" id="2.40.30.10:FF:000103">
    <property type="entry name" value="NADPH oxidase 2"/>
    <property type="match status" value="1"/>
</dbReference>
<dbReference type="InterPro" id="IPR039261">
    <property type="entry name" value="FNR_nucleotide-bd"/>
</dbReference>
<evidence type="ECO:0000256" key="6">
    <source>
        <dbReference type="ARBA" id="ARBA00022729"/>
    </source>
</evidence>
<dbReference type="FunFam" id="3.40.50.80:FF:000004">
    <property type="entry name" value="NADPH oxidase isoform 2"/>
    <property type="match status" value="1"/>
</dbReference>
<dbReference type="OrthoDB" id="167398at2759"/>
<keyword evidence="12" id="KW-0406">Ion transport</keyword>
<dbReference type="Pfam" id="PF00295">
    <property type="entry name" value="Glyco_hydro_28"/>
    <property type="match status" value="2"/>
</dbReference>
<dbReference type="PRINTS" id="PR00466">
    <property type="entry name" value="GP91PHOX"/>
</dbReference>
<feature type="domain" description="WW" evidence="19">
    <location>
        <begin position="68"/>
        <end position="102"/>
    </location>
</feature>
<keyword evidence="5" id="KW-0479">Metal-binding</keyword>
<evidence type="ECO:0000256" key="8">
    <source>
        <dbReference type="ARBA" id="ARBA00022982"/>
    </source>
</evidence>
<dbReference type="SFLD" id="SFLDG01169">
    <property type="entry name" value="NADPH_oxidase_subgroup_(NOX)"/>
    <property type="match status" value="1"/>
</dbReference>
<dbReference type="InterPro" id="IPR013112">
    <property type="entry name" value="FAD-bd_8"/>
</dbReference>
<dbReference type="InterPro" id="IPR000778">
    <property type="entry name" value="Cyt_b245_heavy_chain"/>
</dbReference>
<keyword evidence="10" id="KW-0560">Oxidoreductase</keyword>
<keyword evidence="12" id="KW-0813">Transport</keyword>
<dbReference type="GO" id="GO:0005975">
    <property type="term" value="P:carbohydrate metabolic process"/>
    <property type="evidence" value="ECO:0007669"/>
    <property type="project" value="InterPro"/>
</dbReference>
<dbReference type="GO" id="GO:0006811">
    <property type="term" value="P:monoatomic ion transport"/>
    <property type="evidence" value="ECO:0007669"/>
    <property type="project" value="UniProtKB-KW"/>
</dbReference>
<dbReference type="SUPFAM" id="SSF52343">
    <property type="entry name" value="Ferredoxin reductase-like, C-terminal NADP-linked domain"/>
    <property type="match status" value="1"/>
</dbReference>
<keyword evidence="11" id="KW-0408">Iron</keyword>
<evidence type="ECO:0000256" key="2">
    <source>
        <dbReference type="ARBA" id="ARBA00008834"/>
    </source>
</evidence>
<evidence type="ECO:0000256" key="11">
    <source>
        <dbReference type="ARBA" id="ARBA00023004"/>
    </source>
</evidence>
<dbReference type="GO" id="GO:0043020">
    <property type="term" value="C:NADPH oxidase complex"/>
    <property type="evidence" value="ECO:0007669"/>
    <property type="project" value="TreeGrafter"/>
</dbReference>
<evidence type="ECO:0000256" key="5">
    <source>
        <dbReference type="ARBA" id="ARBA00022723"/>
    </source>
</evidence>
<evidence type="ECO:0000256" key="14">
    <source>
        <dbReference type="ARBA" id="ARBA00023295"/>
    </source>
</evidence>
<feature type="transmembrane region" description="Helical" evidence="18">
    <location>
        <begin position="1003"/>
        <end position="1020"/>
    </location>
</feature>
<dbReference type="Pfam" id="PF00397">
    <property type="entry name" value="WW"/>
    <property type="match status" value="1"/>
</dbReference>
<dbReference type="Proteomes" id="UP000292702">
    <property type="component" value="Unassembled WGS sequence"/>
</dbReference>
<dbReference type="Gene3D" id="2.160.20.10">
    <property type="entry name" value="Single-stranded right-handed beta-helix, Pectin lyase-like"/>
    <property type="match status" value="1"/>
</dbReference>
<evidence type="ECO:0000256" key="16">
    <source>
        <dbReference type="RuleBase" id="RU361169"/>
    </source>
</evidence>
<dbReference type="GO" id="GO:0042554">
    <property type="term" value="P:superoxide anion generation"/>
    <property type="evidence" value="ECO:0007669"/>
    <property type="project" value="TreeGrafter"/>
</dbReference>
<organism evidence="21 22">
    <name type="scientific">Steccherinum ochraceum</name>
    <dbReference type="NCBI Taxonomy" id="92696"/>
    <lineage>
        <taxon>Eukaryota</taxon>
        <taxon>Fungi</taxon>
        <taxon>Dikarya</taxon>
        <taxon>Basidiomycota</taxon>
        <taxon>Agaricomycotina</taxon>
        <taxon>Agaricomycetes</taxon>
        <taxon>Polyporales</taxon>
        <taxon>Steccherinaceae</taxon>
        <taxon>Steccherinum</taxon>
    </lineage>
</organism>
<evidence type="ECO:0000259" key="20">
    <source>
        <dbReference type="PROSITE" id="PS51384"/>
    </source>
</evidence>
<dbReference type="GO" id="GO:0004650">
    <property type="term" value="F:polygalacturonase activity"/>
    <property type="evidence" value="ECO:0007669"/>
    <property type="project" value="InterPro"/>
</dbReference>
<dbReference type="Gene3D" id="2.20.70.10">
    <property type="match status" value="1"/>
</dbReference>
<dbReference type="GO" id="GO:0006952">
    <property type="term" value="P:defense response"/>
    <property type="evidence" value="ECO:0007669"/>
    <property type="project" value="TreeGrafter"/>
</dbReference>
<evidence type="ECO:0000256" key="18">
    <source>
        <dbReference type="SAM" id="Phobius"/>
    </source>
</evidence>
<dbReference type="SFLD" id="SFLDS00052">
    <property type="entry name" value="Ferric_Reductase_Domain"/>
    <property type="match status" value="1"/>
</dbReference>
<feature type="region of interest" description="Disordered" evidence="17">
    <location>
        <begin position="97"/>
        <end position="130"/>
    </location>
</feature>
<dbReference type="InterPro" id="IPR001202">
    <property type="entry name" value="WW_dom"/>
</dbReference>
<dbReference type="SUPFAM" id="SSF51126">
    <property type="entry name" value="Pectin lyase-like"/>
    <property type="match status" value="1"/>
</dbReference>
<dbReference type="InterPro" id="IPR012334">
    <property type="entry name" value="Pectin_lyas_fold"/>
</dbReference>
<dbReference type="GO" id="GO:0046872">
    <property type="term" value="F:metal ion binding"/>
    <property type="evidence" value="ECO:0007669"/>
    <property type="project" value="UniProtKB-KW"/>
</dbReference>
<keyword evidence="13 18" id="KW-0472">Membrane</keyword>
<feature type="transmembrane region" description="Helical" evidence="18">
    <location>
        <begin position="925"/>
        <end position="943"/>
    </location>
</feature>
<evidence type="ECO:0000256" key="15">
    <source>
        <dbReference type="ARBA" id="ARBA00023316"/>
    </source>
</evidence>
<evidence type="ECO:0000256" key="13">
    <source>
        <dbReference type="ARBA" id="ARBA00023136"/>
    </source>
</evidence>
<evidence type="ECO:0000256" key="1">
    <source>
        <dbReference type="ARBA" id="ARBA00004141"/>
    </source>
</evidence>
<dbReference type="PROSITE" id="PS51384">
    <property type="entry name" value="FAD_FR"/>
    <property type="match status" value="1"/>
</dbReference>
<gene>
    <name evidence="21" type="ORF">EIP91_009796</name>
</gene>
<comment type="caution">
    <text evidence="21">The sequence shown here is derived from an EMBL/GenBank/DDBJ whole genome shotgun (WGS) entry which is preliminary data.</text>
</comment>
<feature type="domain" description="FAD-binding FR-type" evidence="20">
    <location>
        <begin position="1064"/>
        <end position="1189"/>
    </location>
</feature>
<comment type="subcellular location">
    <subcellularLocation>
        <location evidence="1">Membrane</location>
        <topology evidence="1">Multi-pass membrane protein</topology>
    </subcellularLocation>
</comment>
<dbReference type="PANTHER" id="PTHR11972:SF153">
    <property type="entry name" value="SUPEROXIDE-GENERATING NADPH OXIDASE HEAVY CHAIN SUBUNIT A"/>
    <property type="match status" value="1"/>
</dbReference>
<dbReference type="CDD" id="cd00201">
    <property type="entry name" value="WW"/>
    <property type="match status" value="1"/>
</dbReference>
<evidence type="ECO:0008006" key="23">
    <source>
        <dbReference type="Google" id="ProtNLM"/>
    </source>
</evidence>
<dbReference type="EMBL" id="RWJN01000057">
    <property type="protein sequence ID" value="TCD68783.1"/>
    <property type="molecule type" value="Genomic_DNA"/>
</dbReference>
<evidence type="ECO:0000256" key="3">
    <source>
        <dbReference type="ARBA" id="ARBA00022617"/>
    </source>
</evidence>
<dbReference type="InterPro" id="IPR013130">
    <property type="entry name" value="Fe3_Rdtase_TM_dom"/>
</dbReference>
<accession>A0A4R0RNV7</accession>
<dbReference type="PROSITE" id="PS01159">
    <property type="entry name" value="WW_DOMAIN_1"/>
    <property type="match status" value="1"/>
</dbReference>
<evidence type="ECO:0000256" key="17">
    <source>
        <dbReference type="SAM" id="MobiDB-lite"/>
    </source>
</evidence>
<evidence type="ECO:0000313" key="22">
    <source>
        <dbReference type="Proteomes" id="UP000292702"/>
    </source>
</evidence>
<dbReference type="PROSITE" id="PS50020">
    <property type="entry name" value="WW_DOMAIN_2"/>
    <property type="match status" value="1"/>
</dbReference>
<sequence length="1362" mass="151351">MTTSSSSSTLPASSSSLTPDTRLDNGGKDVSGKAKDTRASSESSDPQSEDPEEGTDEPQAAVDPSSSSPQQGDWQAIWSPAHNAYYFFNAATQETTWSNPLQPEASTSASAPASAPEETPVASSSSATDAQLSHLQQLQAAAVAQGIDPSLAYLDPSLASEPAAEGYTAKFNARTGTFTRPDGRDPSHLSEFERAKRMSEFYFDVNQWQEEVAARKLQEEAEGKKKKRPTKKDLERFKEQKKAKKIAKTAWLPDMLQYVFTMPTLYSMGFLDDRVGWVHTEDILRHAGGHDISSWLLGHYQSPAIDMNRYADAISRLSVLLAAVVVAAAATTKTCTLRPLGHGRDDTDQVEAAIAKCGQYGRTVFQSGQYNITRKMTWDLVQSTVDLHGYLNVWSNSKRLVSLLTSQQFKPDVEYWLNANNTYRVVFIQNQASWFVVTGHDFTLDAHSTGGINGNGQTWWSFYGNSSRSDGDGRPIALTLSNVTRGTVKNFRIESQPFWCNTVADSTDVVYDGMYCNATNQDPLYAGQNVVPNTDGINTYRSDRVSLLNWDITCGDDCLAIKGNSTNVLARNVVCRGGNGIAVGSLGQYVDLPDIVDNLVMENIKMVRLDSTVQPNMKSGVYLKTWTGSVNGDPPTGRLEVAAAEVRALWSKHGSPYHDSNNPGYVSNSNVVAKNVHLDPVNSPIHLYQTNGGHSVDKPSTLQFSNLSFVDWTGSSLSNKIVDIECSAGAPCPNIVFHSIDVSPPSGQAPSYVCLNVVSEQGLPGLDFSDGRVPHLDQHPDLVNVNGGSHLQRNKTERRRLQGLQRSNTTGSSRAVPFKAESMMHRWRHWMINEGGRQTFFVVWIFLHLLVAAFGFMNYQLKDNSVTARATFGITFPIARTAALVLHVDVAFILLPVCRNFISLLRRTPLNDVIPFDKNITFHKATAWSIVAGTVVHVAAHMVNFAKLAMADPDAKTTGQRVVAFLAANFATGPGVTGWIMTAALGIMVWFAMEKRRRAHFEWFWYSHHLFIVFFINWQLHGMFCMIKPDRPPYCSFNTIGVFWRYWLVGGVIWIFERILREVRSRHRTYIHKVIQHPSNVMELQIKKEKTTTRAGQYIFICCPEISYFQWHPFTLTSAPEEDYISVHIRVVGDFTGALAKACGCDFDKKGKGEKDDVGGKVVNIAQSAVNRVLPRVMVDGPFGSASEDFLKYDTVLLVGAGIGVTPFASILKSIWYRMNNLNNSKPTRLSKVYFTWVIRDFGSAEWFHSLLQAIEEQDTQNRIEINIYLTAKIKEDDMTNIIVQDVGAEKDAITSLRAPTHFGRPNWDRVFTSIVDKHPETDVGVFFCGPPVLSKQLHTMSNKYSNPAPGGTRFYFGKENF</sequence>
<name>A0A4R0RNV7_9APHY</name>
<dbReference type="PANTHER" id="PTHR11972">
    <property type="entry name" value="NADPH OXIDASE"/>
    <property type="match status" value="1"/>
</dbReference>
<dbReference type="InterPro" id="IPR050369">
    <property type="entry name" value="RBOH/FRE"/>
</dbReference>
<dbReference type="Gene3D" id="2.40.30.10">
    <property type="entry name" value="Translation factors"/>
    <property type="match status" value="1"/>
</dbReference>
<feature type="compositionally biased region" description="Low complexity" evidence="17">
    <location>
        <begin position="1"/>
        <end position="19"/>
    </location>
</feature>
<dbReference type="Pfam" id="PF01794">
    <property type="entry name" value="Ferric_reduct"/>
    <property type="match status" value="1"/>
</dbReference>
<dbReference type="Gene3D" id="3.40.50.80">
    <property type="entry name" value="Nucleotide-binding domain of ferredoxin-NADP reductase (FNR) module"/>
    <property type="match status" value="1"/>
</dbReference>
<keyword evidence="15" id="KW-0961">Cell wall biogenesis/degradation</keyword>
<evidence type="ECO:0000256" key="12">
    <source>
        <dbReference type="ARBA" id="ARBA00023065"/>
    </source>
</evidence>